<feature type="domain" description="F-box" evidence="1">
    <location>
        <begin position="31"/>
        <end position="71"/>
    </location>
</feature>
<comment type="caution">
    <text evidence="2">The sequence shown here is derived from an EMBL/GenBank/DDBJ whole genome shotgun (WGS) entry which is preliminary data.</text>
</comment>
<dbReference type="InterPro" id="IPR013187">
    <property type="entry name" value="F-box-assoc_dom_typ3"/>
</dbReference>
<sequence length="394" mass="44934">MEEMTGKIQRRTQSSLAMSLHDNDKSQSEHIPLDLTIEILSRLPAKSVGRFRSVSKLWSAITTSQDFINSFATRSLTSRPSVLITVRKGDMLFVFSSPLHKNSRFSCLASYQFTNLKYGYYHRFDYVRGLIFLQGSKQLDIWNPTVNRFFTLPELEGTEDNNCNYLGGILGYDQINGTYIVLRVIRESKICILTLGAQGQGSWRMITNGVPSHKPSLRFGGCINGVMYYVAFVDVGDGFKNRIVSFNVRSEKFSQIKYPEGTSHWCSCMISYEGRLALVDTLIFPSIDLWILKDGDRHEWTHNRFVLPLSEMDPIQKKNLHFKGVSNAGELIFAPLMLSESFNILYFDPRRNSIREVSFGGSVGDEFKSRYGFGKGCRYSMKVYPNHIESLISL</sequence>
<accession>A0A8T2BJG7</accession>
<dbReference type="InterPro" id="IPR001810">
    <property type="entry name" value="F-box_dom"/>
</dbReference>
<name>A0A8T2BJG7_9BRAS</name>
<keyword evidence="3" id="KW-1185">Reference proteome</keyword>
<dbReference type="PANTHER" id="PTHR31111">
    <property type="entry name" value="BNAA05G37150D PROTEIN-RELATED"/>
    <property type="match status" value="1"/>
</dbReference>
<dbReference type="NCBIfam" id="TIGR01640">
    <property type="entry name" value="F_box_assoc_1"/>
    <property type="match status" value="1"/>
</dbReference>
<reference evidence="2 3" key="1">
    <citation type="submission" date="2020-12" db="EMBL/GenBank/DDBJ databases">
        <title>Concerted genomic and epigenomic changes stabilize Arabidopsis allopolyploids.</title>
        <authorList>
            <person name="Chen Z."/>
        </authorList>
    </citation>
    <scope>NUCLEOTIDE SEQUENCE [LARGE SCALE GENOMIC DNA]</scope>
    <source>
        <strain evidence="2">Allo738</strain>
        <tissue evidence="2">Leaf</tissue>
    </source>
</reference>
<proteinExistence type="predicted"/>
<dbReference type="PANTHER" id="PTHR31111:SF125">
    <property type="entry name" value="F-BOX PROTEIN CPR30-LIKE"/>
    <property type="match status" value="1"/>
</dbReference>
<evidence type="ECO:0000259" key="1">
    <source>
        <dbReference type="SMART" id="SM00256"/>
    </source>
</evidence>
<dbReference type="Pfam" id="PF00646">
    <property type="entry name" value="F-box"/>
    <property type="match status" value="1"/>
</dbReference>
<evidence type="ECO:0000313" key="2">
    <source>
        <dbReference type="EMBL" id="KAG7585244.1"/>
    </source>
</evidence>
<evidence type="ECO:0000313" key="3">
    <source>
        <dbReference type="Proteomes" id="UP000694240"/>
    </source>
</evidence>
<dbReference type="SMART" id="SM00256">
    <property type="entry name" value="FBOX"/>
    <property type="match status" value="1"/>
</dbReference>
<protein>
    <submittedName>
        <fullName evidence="2">F-box domain</fullName>
    </submittedName>
</protein>
<gene>
    <name evidence="2" type="ORF">ISN45_Aa02g006130</name>
</gene>
<dbReference type="AlphaFoldDB" id="A0A8T2BJG7"/>
<dbReference type="Pfam" id="PF08268">
    <property type="entry name" value="FBA_3"/>
    <property type="match status" value="1"/>
</dbReference>
<dbReference type="EMBL" id="JAEFBK010000007">
    <property type="protein sequence ID" value="KAG7585244.1"/>
    <property type="molecule type" value="Genomic_DNA"/>
</dbReference>
<dbReference type="CDD" id="cd22157">
    <property type="entry name" value="F-box_AtFBW1-like"/>
    <property type="match status" value="1"/>
</dbReference>
<dbReference type="Proteomes" id="UP000694240">
    <property type="component" value="Chromosome 7"/>
</dbReference>
<dbReference type="InterPro" id="IPR017451">
    <property type="entry name" value="F-box-assoc_interact_dom"/>
</dbReference>
<organism evidence="2 3">
    <name type="scientific">Arabidopsis thaliana x Arabidopsis arenosa</name>
    <dbReference type="NCBI Taxonomy" id="1240361"/>
    <lineage>
        <taxon>Eukaryota</taxon>
        <taxon>Viridiplantae</taxon>
        <taxon>Streptophyta</taxon>
        <taxon>Embryophyta</taxon>
        <taxon>Tracheophyta</taxon>
        <taxon>Spermatophyta</taxon>
        <taxon>Magnoliopsida</taxon>
        <taxon>eudicotyledons</taxon>
        <taxon>Gunneridae</taxon>
        <taxon>Pentapetalae</taxon>
        <taxon>rosids</taxon>
        <taxon>malvids</taxon>
        <taxon>Brassicales</taxon>
        <taxon>Brassicaceae</taxon>
        <taxon>Camelineae</taxon>
        <taxon>Arabidopsis</taxon>
    </lineage>
</organism>